<dbReference type="Pfam" id="PF01476">
    <property type="entry name" value="LysM"/>
    <property type="match status" value="2"/>
</dbReference>
<protein>
    <submittedName>
        <fullName evidence="4">Murein DD-endopeptidase MepM and murein hydrolase activator NlpD, contain LysM domain</fullName>
    </submittedName>
</protein>
<feature type="region of interest" description="Disordered" evidence="2">
    <location>
        <begin position="54"/>
        <end position="86"/>
    </location>
</feature>
<dbReference type="Gene3D" id="3.10.350.10">
    <property type="entry name" value="LysM domain"/>
    <property type="match status" value="2"/>
</dbReference>
<dbReference type="SUPFAM" id="SSF54106">
    <property type="entry name" value="LysM domain"/>
    <property type="match status" value="2"/>
</dbReference>
<sequence>MRLSDLNKSQRTLMRSAAVLLIGGLATGCSSSVARFGGVDDIFTATTNQRQIIPPASQPYPAEQTAQVDTSAANRGAVQPANVSSGPIGRSALAPVAGTQVASADQRPAMAPVLEPARNAAPALAPAASARIDSTATGAVMQAEPAVHAAGEEIKGWSRAGGSQITAKEGETVYNLSRRFGVPADVIMKANGLNQQAGLQAGQKIIIPTYVYSDKAGVSAPDNNPKVAEAKSSRGTKSDVPANQVPAGAPGEKVAMLPQPPKVREAEATQPSTAATPNAKTAGAPGTYKVQEGDTLSRIAKKTGASVGALKQANNLQDGLIRVGQTLTVPAAGATQVAAAAPAKVDKTTTGATNPTAKVEPVSAYTPPKKAEKVIEQAEQDTAAAPDATGISRMRWPVRGRVISGYGAGSGKNGDGIDIAVPEGTPVKAAENGVVIYAGDGLKEFGNTVLVRHENGLVTVYGHASQLKVTRGEKVKRGQEIATSGMSGTTDMPKLHFEVRKNSAPVDPSTFLE</sequence>
<organism evidence="4 5">
    <name type="scientific">Neomesorhizobium albiziae</name>
    <dbReference type="NCBI Taxonomy" id="335020"/>
    <lineage>
        <taxon>Bacteria</taxon>
        <taxon>Pseudomonadati</taxon>
        <taxon>Pseudomonadota</taxon>
        <taxon>Alphaproteobacteria</taxon>
        <taxon>Hyphomicrobiales</taxon>
        <taxon>Phyllobacteriaceae</taxon>
        <taxon>Neomesorhizobium</taxon>
    </lineage>
</organism>
<dbReference type="GO" id="GO:0004222">
    <property type="term" value="F:metalloendopeptidase activity"/>
    <property type="evidence" value="ECO:0007669"/>
    <property type="project" value="TreeGrafter"/>
</dbReference>
<dbReference type="InterPro" id="IPR016047">
    <property type="entry name" value="M23ase_b-sheet_dom"/>
</dbReference>
<dbReference type="SMART" id="SM00257">
    <property type="entry name" value="LysM"/>
    <property type="match status" value="2"/>
</dbReference>
<dbReference type="EMBL" id="FOSL01000001">
    <property type="protein sequence ID" value="SFJ86628.1"/>
    <property type="molecule type" value="Genomic_DNA"/>
</dbReference>
<name>A0A1I3UTT2_9HYPH</name>
<proteinExistence type="inferred from homology"/>
<feature type="region of interest" description="Disordered" evidence="2">
    <location>
        <begin position="217"/>
        <end position="289"/>
    </location>
</feature>
<dbReference type="RefSeq" id="WP_149757047.1">
    <property type="nucleotide sequence ID" value="NZ_BSPE01000002.1"/>
</dbReference>
<dbReference type="PROSITE" id="PS51782">
    <property type="entry name" value="LYSM"/>
    <property type="match status" value="2"/>
</dbReference>
<dbReference type="CDD" id="cd12797">
    <property type="entry name" value="M23_peptidase"/>
    <property type="match status" value="1"/>
</dbReference>
<feature type="domain" description="LysM" evidence="3">
    <location>
        <begin position="286"/>
        <end position="329"/>
    </location>
</feature>
<evidence type="ECO:0000313" key="4">
    <source>
        <dbReference type="EMBL" id="SFJ86628.1"/>
    </source>
</evidence>
<gene>
    <name evidence="4" type="ORF">SAMN04488498_10121</name>
</gene>
<dbReference type="PANTHER" id="PTHR21666">
    <property type="entry name" value="PEPTIDASE-RELATED"/>
    <property type="match status" value="1"/>
</dbReference>
<feature type="compositionally biased region" description="Polar residues" evidence="2">
    <location>
        <begin position="64"/>
        <end position="73"/>
    </location>
</feature>
<feature type="compositionally biased region" description="Polar residues" evidence="2">
    <location>
        <begin position="269"/>
        <end position="279"/>
    </location>
</feature>
<evidence type="ECO:0000259" key="3">
    <source>
        <dbReference type="PROSITE" id="PS51782"/>
    </source>
</evidence>
<keyword evidence="5" id="KW-1185">Reference proteome</keyword>
<evidence type="ECO:0000256" key="2">
    <source>
        <dbReference type="SAM" id="MobiDB-lite"/>
    </source>
</evidence>
<evidence type="ECO:0000256" key="1">
    <source>
        <dbReference type="ARBA" id="ARBA00038420"/>
    </source>
</evidence>
<dbReference type="InterPro" id="IPR050570">
    <property type="entry name" value="Cell_wall_metabolism_enzyme"/>
</dbReference>
<dbReference type="InterPro" id="IPR018392">
    <property type="entry name" value="LysM"/>
</dbReference>
<comment type="similarity">
    <text evidence="1">Belongs to the E.coli NlpD/Haemophilus LppB family.</text>
</comment>
<feature type="domain" description="LysM" evidence="3">
    <location>
        <begin position="163"/>
        <end position="207"/>
    </location>
</feature>
<dbReference type="Gene3D" id="2.70.70.10">
    <property type="entry name" value="Glucose Permease (Domain IIA)"/>
    <property type="match status" value="1"/>
</dbReference>
<dbReference type="InterPro" id="IPR036779">
    <property type="entry name" value="LysM_dom_sf"/>
</dbReference>
<accession>A0A1I3UTT2</accession>
<dbReference type="OrthoDB" id="9795421at2"/>
<dbReference type="CDD" id="cd00118">
    <property type="entry name" value="LysM"/>
    <property type="match status" value="2"/>
</dbReference>
<dbReference type="Pfam" id="PF01551">
    <property type="entry name" value="Peptidase_M23"/>
    <property type="match status" value="1"/>
</dbReference>
<dbReference type="PANTHER" id="PTHR21666:SF263">
    <property type="entry name" value="MUREIN HYDROLASE ACTIVATOR NLPD"/>
    <property type="match status" value="1"/>
</dbReference>
<dbReference type="SUPFAM" id="SSF51261">
    <property type="entry name" value="Duplicated hybrid motif"/>
    <property type="match status" value="1"/>
</dbReference>
<keyword evidence="4" id="KW-0378">Hydrolase</keyword>
<reference evidence="4 5" key="1">
    <citation type="submission" date="2016-10" db="EMBL/GenBank/DDBJ databases">
        <authorList>
            <person name="Varghese N."/>
            <person name="Submissions S."/>
        </authorList>
    </citation>
    <scope>NUCLEOTIDE SEQUENCE [LARGE SCALE GENOMIC DNA]</scope>
    <source>
        <strain evidence="4 5">DSM 21822</strain>
    </source>
</reference>
<dbReference type="PROSITE" id="PS51257">
    <property type="entry name" value="PROKAR_LIPOPROTEIN"/>
    <property type="match status" value="1"/>
</dbReference>
<evidence type="ECO:0000313" key="5">
    <source>
        <dbReference type="Proteomes" id="UP000323300"/>
    </source>
</evidence>
<dbReference type="InterPro" id="IPR011055">
    <property type="entry name" value="Dup_hybrid_motif"/>
</dbReference>
<dbReference type="AlphaFoldDB" id="A0A1I3UTT2"/>
<dbReference type="Proteomes" id="UP000323300">
    <property type="component" value="Unassembled WGS sequence"/>
</dbReference>